<dbReference type="PANTHER" id="PTHR43229">
    <property type="entry name" value="NODULATION PROTEIN J"/>
    <property type="match status" value="1"/>
</dbReference>
<evidence type="ECO:0000256" key="5">
    <source>
        <dbReference type="RuleBase" id="RU361157"/>
    </source>
</evidence>
<evidence type="ECO:0000313" key="7">
    <source>
        <dbReference type="EMBL" id="ACZ39113.1"/>
    </source>
</evidence>
<dbReference type="RefSeq" id="WP_012872160.1">
    <property type="nucleotide sequence ID" value="NC_013523.1"/>
</dbReference>
<feature type="transmembrane region" description="Helical" evidence="5">
    <location>
        <begin position="185"/>
        <end position="204"/>
    </location>
</feature>
<reference evidence="8" key="1">
    <citation type="submission" date="2009-11" db="EMBL/GenBank/DDBJ databases">
        <title>The complete chromosome 1 of Sphaerobacter thermophilus DSM 20745.</title>
        <authorList>
            <person name="Lucas S."/>
            <person name="Copeland A."/>
            <person name="Lapidus A."/>
            <person name="Glavina del Rio T."/>
            <person name="Dalin E."/>
            <person name="Tice H."/>
            <person name="Bruce D."/>
            <person name="Goodwin L."/>
            <person name="Pitluck S."/>
            <person name="Kyrpides N."/>
            <person name="Mavromatis K."/>
            <person name="Ivanova N."/>
            <person name="Mikhailova N."/>
            <person name="LaButti K.M."/>
            <person name="Clum A."/>
            <person name="Sun H.I."/>
            <person name="Brettin T."/>
            <person name="Detter J.C."/>
            <person name="Han C."/>
            <person name="Larimer F."/>
            <person name="Land M."/>
            <person name="Hauser L."/>
            <person name="Markowitz V."/>
            <person name="Cheng J.F."/>
            <person name="Hugenholtz P."/>
            <person name="Woyke T."/>
            <person name="Wu D."/>
            <person name="Steenblock K."/>
            <person name="Schneider S."/>
            <person name="Pukall R."/>
            <person name="Goeker M."/>
            <person name="Klenk H.P."/>
            <person name="Eisen J.A."/>
        </authorList>
    </citation>
    <scope>NUCLEOTIDE SEQUENCE [LARGE SCALE GENOMIC DNA]</scope>
    <source>
        <strain evidence="8">ATCC 49802 / DSM 20745 / S 6022</strain>
    </source>
</reference>
<keyword evidence="2 5" id="KW-0812">Transmembrane</keyword>
<evidence type="ECO:0000256" key="1">
    <source>
        <dbReference type="ARBA" id="ARBA00004141"/>
    </source>
</evidence>
<organism evidence="7 8">
    <name type="scientific">Sphaerobacter thermophilus (strain ATCC 49802 / DSM 20745 / KCCM 41009 / NCIMB 13125 / S 6022)</name>
    <dbReference type="NCBI Taxonomy" id="479434"/>
    <lineage>
        <taxon>Bacteria</taxon>
        <taxon>Pseudomonadati</taxon>
        <taxon>Thermomicrobiota</taxon>
        <taxon>Thermomicrobia</taxon>
        <taxon>Sphaerobacterales</taxon>
        <taxon>Sphaerobacterineae</taxon>
        <taxon>Sphaerobacteraceae</taxon>
        <taxon>Sphaerobacter</taxon>
    </lineage>
</organism>
<dbReference type="InParanoid" id="D1C4E6"/>
<dbReference type="EMBL" id="CP001823">
    <property type="protein sequence ID" value="ACZ39113.1"/>
    <property type="molecule type" value="Genomic_DNA"/>
</dbReference>
<dbReference type="InterPro" id="IPR051784">
    <property type="entry name" value="Nod_factor_ABC_transporter"/>
</dbReference>
<dbReference type="Pfam" id="PF01061">
    <property type="entry name" value="ABC2_membrane"/>
    <property type="match status" value="1"/>
</dbReference>
<keyword evidence="5" id="KW-1003">Cell membrane</keyword>
<feature type="transmembrane region" description="Helical" evidence="5">
    <location>
        <begin position="72"/>
        <end position="96"/>
    </location>
</feature>
<dbReference type="InterPro" id="IPR013525">
    <property type="entry name" value="ABC2_TM"/>
</dbReference>
<evidence type="ECO:0000256" key="3">
    <source>
        <dbReference type="ARBA" id="ARBA00022989"/>
    </source>
</evidence>
<dbReference type="eggNOG" id="COG0842">
    <property type="taxonomic scope" value="Bacteria"/>
</dbReference>
<feature type="transmembrane region" description="Helical" evidence="5">
    <location>
        <begin position="151"/>
        <end position="178"/>
    </location>
</feature>
<feature type="transmembrane region" description="Helical" evidence="5">
    <location>
        <begin position="245"/>
        <end position="264"/>
    </location>
</feature>
<dbReference type="GO" id="GO:0043190">
    <property type="term" value="C:ATP-binding cassette (ABC) transporter complex"/>
    <property type="evidence" value="ECO:0007669"/>
    <property type="project" value="InterPro"/>
</dbReference>
<dbReference type="STRING" id="479434.Sthe_1679"/>
<feature type="domain" description="ABC transmembrane type-2" evidence="6">
    <location>
        <begin position="40"/>
        <end position="267"/>
    </location>
</feature>
<dbReference type="HOGENOM" id="CLU_039483_2_0_0"/>
<evidence type="ECO:0000256" key="2">
    <source>
        <dbReference type="ARBA" id="ARBA00022692"/>
    </source>
</evidence>
<dbReference type="PROSITE" id="PS51012">
    <property type="entry name" value="ABC_TM2"/>
    <property type="match status" value="1"/>
</dbReference>
<dbReference type="Proteomes" id="UP000002027">
    <property type="component" value="Chromosome 1"/>
</dbReference>
<comment type="subcellular location">
    <subcellularLocation>
        <location evidence="5">Cell membrane</location>
        <topology evidence="5">Multi-pass membrane protein</topology>
    </subcellularLocation>
    <subcellularLocation>
        <location evidence="1">Membrane</location>
        <topology evidence="1">Multi-pass membrane protein</topology>
    </subcellularLocation>
</comment>
<evidence type="ECO:0000313" key="8">
    <source>
        <dbReference type="Proteomes" id="UP000002027"/>
    </source>
</evidence>
<feature type="transmembrane region" description="Helical" evidence="5">
    <location>
        <begin position="117"/>
        <end position="145"/>
    </location>
</feature>
<evidence type="ECO:0000259" key="6">
    <source>
        <dbReference type="PROSITE" id="PS51012"/>
    </source>
</evidence>
<reference evidence="7 8" key="2">
    <citation type="journal article" date="2010" name="Stand. Genomic Sci.">
        <title>Complete genome sequence of Desulfohalobium retbaense type strain (HR(100)).</title>
        <authorList>
            <person name="Spring S."/>
            <person name="Nolan M."/>
            <person name="Lapidus A."/>
            <person name="Glavina Del Rio T."/>
            <person name="Copeland A."/>
            <person name="Tice H."/>
            <person name="Cheng J.F."/>
            <person name="Lucas S."/>
            <person name="Land M."/>
            <person name="Chen F."/>
            <person name="Bruce D."/>
            <person name="Goodwin L."/>
            <person name="Pitluck S."/>
            <person name="Ivanova N."/>
            <person name="Mavromatis K."/>
            <person name="Mikhailova N."/>
            <person name="Pati A."/>
            <person name="Chen A."/>
            <person name="Palaniappan K."/>
            <person name="Hauser L."/>
            <person name="Chang Y.J."/>
            <person name="Jeffries C.D."/>
            <person name="Munk C."/>
            <person name="Kiss H."/>
            <person name="Chain P."/>
            <person name="Han C."/>
            <person name="Brettin T."/>
            <person name="Detter J.C."/>
            <person name="Schuler E."/>
            <person name="Goker M."/>
            <person name="Rohde M."/>
            <person name="Bristow J."/>
            <person name="Eisen J.A."/>
            <person name="Markowitz V."/>
            <person name="Hugenholtz P."/>
            <person name="Kyrpides N.C."/>
            <person name="Klenk H.P."/>
        </authorList>
    </citation>
    <scope>NUCLEOTIDE SEQUENCE [LARGE SCALE GENOMIC DNA]</scope>
    <source>
        <strain evidence="8">ATCC 49802 / DSM 20745 / S 6022</strain>
    </source>
</reference>
<comment type="similarity">
    <text evidence="5">Belongs to the ABC-2 integral membrane protein family.</text>
</comment>
<dbReference type="GO" id="GO:0140359">
    <property type="term" value="F:ABC-type transporter activity"/>
    <property type="evidence" value="ECO:0007669"/>
    <property type="project" value="InterPro"/>
</dbReference>
<dbReference type="PANTHER" id="PTHR43229:SF2">
    <property type="entry name" value="NODULATION PROTEIN J"/>
    <property type="match status" value="1"/>
</dbReference>
<gene>
    <name evidence="7" type="ordered locus">Sthe_1679</name>
</gene>
<feature type="transmembrane region" description="Helical" evidence="5">
    <location>
        <begin position="42"/>
        <end position="60"/>
    </location>
</feature>
<evidence type="ECO:0000256" key="4">
    <source>
        <dbReference type="ARBA" id="ARBA00023136"/>
    </source>
</evidence>
<dbReference type="InterPro" id="IPR000412">
    <property type="entry name" value="ABC_2_transport"/>
</dbReference>
<proteinExistence type="inferred from homology"/>
<accession>D1C4E6</accession>
<dbReference type="AlphaFoldDB" id="D1C4E6"/>
<name>D1C4E6_SPHTD</name>
<keyword evidence="8" id="KW-1185">Reference proteome</keyword>
<protein>
    <recommendedName>
        <fullName evidence="5">Transport permease protein</fullName>
    </recommendedName>
</protein>
<sequence length="270" mass="29159">MSTSAITLDAVPVYRRLYWALVDALVVTRRHLLHIPQQHEQWISATVQPIIFVLLFRYVFGGAIQTPEASYINFLMAGIFVQSVVMEGMTGGIGLAHDLKRGIIDRFRTLPMAPSAVLTGPIVADTLRNLFVIGVMLVLGLAVGFRPQASALAWCGAIGLLVATSFAVSWVGSVVALLVRDPEAVQVMSFVVMMPLAFASSAFVPVETMPGWLQPIVRHQPVTVIVDTVRGLLLGQSTGAAPWQALAWCAAIVAVCAPLSVVLYRRLSRA</sequence>
<dbReference type="InterPro" id="IPR047817">
    <property type="entry name" value="ABC2_TM_bact-type"/>
</dbReference>
<keyword evidence="3 5" id="KW-1133">Transmembrane helix</keyword>
<dbReference type="KEGG" id="sti:Sthe_1679"/>
<dbReference type="PIRSF" id="PIRSF006648">
    <property type="entry name" value="DrrB"/>
    <property type="match status" value="1"/>
</dbReference>
<keyword evidence="5" id="KW-0813">Transport</keyword>
<keyword evidence="4 5" id="KW-0472">Membrane</keyword>